<dbReference type="SUPFAM" id="SSF48097">
    <property type="entry name" value="Regulator of G-protein signaling, RGS"/>
    <property type="match status" value="1"/>
</dbReference>
<reference evidence="4" key="1">
    <citation type="submission" date="2016-04" db="EMBL/GenBank/DDBJ databases">
        <authorList>
            <person name="Evans L.H."/>
            <person name="Alamgir A."/>
            <person name="Owens N."/>
            <person name="Weber N.D."/>
            <person name="Virtaneva K."/>
            <person name="Barbian K."/>
            <person name="Babar A."/>
            <person name="Rosenke K."/>
        </authorList>
    </citation>
    <scope>NUCLEOTIDE SEQUENCE [LARGE SCALE GENOMIC DNA]</scope>
    <source>
        <strain evidence="4">CBS 101.48</strain>
    </source>
</reference>
<dbReference type="EMBL" id="LT553030">
    <property type="protein sequence ID" value="SAL99808.1"/>
    <property type="molecule type" value="Genomic_DNA"/>
</dbReference>
<dbReference type="Proteomes" id="UP000078561">
    <property type="component" value="Unassembled WGS sequence"/>
</dbReference>
<dbReference type="PANTHER" id="PTHR13155:SF1">
    <property type="entry name" value="A-KINASE ANCHOR PROTEIN 10, MITOCHONDRIAL"/>
    <property type="match status" value="1"/>
</dbReference>
<feature type="transmembrane region" description="Helical" evidence="2">
    <location>
        <begin position="346"/>
        <end position="368"/>
    </location>
</feature>
<feature type="region of interest" description="Disordered" evidence="1">
    <location>
        <begin position="42"/>
        <end position="78"/>
    </location>
</feature>
<feature type="transmembrane region" description="Helical" evidence="2">
    <location>
        <begin position="380"/>
        <end position="404"/>
    </location>
</feature>
<keyword evidence="2" id="KW-0812">Transmembrane</keyword>
<feature type="compositionally biased region" description="Basic and acidic residues" evidence="1">
    <location>
        <begin position="63"/>
        <end position="72"/>
    </location>
</feature>
<gene>
    <name evidence="4" type="primary">ABSGL_05462.1 scaffold 7169</name>
</gene>
<feature type="region of interest" description="Disordered" evidence="1">
    <location>
        <begin position="1"/>
        <end position="20"/>
    </location>
</feature>
<keyword evidence="2" id="KW-0472">Membrane</keyword>
<feature type="domain" description="RGS" evidence="3">
    <location>
        <begin position="143"/>
        <end position="340"/>
    </location>
</feature>
<dbReference type="GO" id="GO:0005886">
    <property type="term" value="C:plasma membrane"/>
    <property type="evidence" value="ECO:0007669"/>
    <property type="project" value="TreeGrafter"/>
</dbReference>
<dbReference type="AlphaFoldDB" id="A0A163LZC7"/>
<dbReference type="GO" id="GO:0008104">
    <property type="term" value="P:intracellular protein localization"/>
    <property type="evidence" value="ECO:0007669"/>
    <property type="project" value="TreeGrafter"/>
</dbReference>
<accession>A0A163LZC7</accession>
<dbReference type="PROSITE" id="PS50132">
    <property type="entry name" value="RGS"/>
    <property type="match status" value="1"/>
</dbReference>
<keyword evidence="5" id="KW-1185">Reference proteome</keyword>
<dbReference type="InterPro" id="IPR052246">
    <property type="entry name" value="Cell_Polariz_PKAAnc"/>
</dbReference>
<evidence type="ECO:0000256" key="2">
    <source>
        <dbReference type="SAM" id="Phobius"/>
    </source>
</evidence>
<evidence type="ECO:0000256" key="1">
    <source>
        <dbReference type="SAM" id="MobiDB-lite"/>
    </source>
</evidence>
<dbReference type="Gene3D" id="1.10.167.10">
    <property type="entry name" value="Regulator of G-protein Signalling 4, domain 2"/>
    <property type="match status" value="1"/>
</dbReference>
<dbReference type="Pfam" id="PF00615">
    <property type="entry name" value="RGS"/>
    <property type="match status" value="1"/>
</dbReference>
<evidence type="ECO:0000313" key="5">
    <source>
        <dbReference type="Proteomes" id="UP000078561"/>
    </source>
</evidence>
<evidence type="ECO:0000313" key="4">
    <source>
        <dbReference type="EMBL" id="SAL99808.1"/>
    </source>
</evidence>
<dbReference type="InterPro" id="IPR044926">
    <property type="entry name" value="RGS_subdomain_2"/>
</dbReference>
<organism evidence="4">
    <name type="scientific">Absidia glauca</name>
    <name type="common">Pin mould</name>
    <dbReference type="NCBI Taxonomy" id="4829"/>
    <lineage>
        <taxon>Eukaryota</taxon>
        <taxon>Fungi</taxon>
        <taxon>Fungi incertae sedis</taxon>
        <taxon>Mucoromycota</taxon>
        <taxon>Mucoromycotina</taxon>
        <taxon>Mucoromycetes</taxon>
        <taxon>Mucorales</taxon>
        <taxon>Cunninghamellaceae</taxon>
        <taxon>Absidia</taxon>
    </lineage>
</organism>
<dbReference type="InterPro" id="IPR016137">
    <property type="entry name" value="RGS"/>
</dbReference>
<dbReference type="SMART" id="SM00315">
    <property type="entry name" value="RGS"/>
    <property type="match status" value="1"/>
</dbReference>
<keyword evidence="2" id="KW-1133">Transmembrane helix</keyword>
<dbReference type="InParanoid" id="A0A163LZC7"/>
<dbReference type="OMA" id="THDKLWR"/>
<proteinExistence type="predicted"/>
<name>A0A163LZC7_ABSGL</name>
<protein>
    <recommendedName>
        <fullName evidence="3">RGS domain-containing protein</fullName>
    </recommendedName>
</protein>
<dbReference type="InterPro" id="IPR036305">
    <property type="entry name" value="RGS_sf"/>
</dbReference>
<sequence>MMLSASSDTPYSDHNAPSRQWSIRQANSRLYSRGLESALESDLTLQQMEEKSNSPVIPLNHLDGNKHSDRHSNNPYKSFMGLDQLQQQDQTQQQQQQNRQSAGFFGQDPFAVAPMEAWQEMKDYNLQVNGIPTLDQLLRLPTSNPITQSQFSSFLKRRGAQQNLNFLLELETHQRLWQAYLNSVERQQRPEIQTNRASKDLLQESTAATLLANQWSPTTGYFETSDTLDLLHSNHQSSQTHLPFSSLTYASRTLQGDKSLSRHDVVQNAVRIYRTFCSKYDAAQLIHLPDDHRDALESLVETHQRPEPVIFDAARSHVFDVLNMFYYPQFVDAALYTNLTPLSSRLFLVAGLVLLVFGMALEFALIFLNNGTTATRWWAFIPFLVCWSGLLTGITHFNGWLAWFKKW</sequence>
<dbReference type="OrthoDB" id="5584247at2759"/>
<evidence type="ECO:0000259" key="3">
    <source>
        <dbReference type="PROSITE" id="PS50132"/>
    </source>
</evidence>
<dbReference type="PANTHER" id="PTHR13155">
    <property type="entry name" value="A-KINASE ANCHOR PROTEINS"/>
    <property type="match status" value="1"/>
</dbReference>